<dbReference type="GO" id="GO:0055085">
    <property type="term" value="P:transmembrane transport"/>
    <property type="evidence" value="ECO:0007669"/>
    <property type="project" value="InterPro"/>
</dbReference>
<evidence type="ECO:0000259" key="8">
    <source>
        <dbReference type="PROSITE" id="PS50928"/>
    </source>
</evidence>
<dbReference type="OrthoDB" id="9783218at2"/>
<keyword evidence="2 7" id="KW-0813">Transport</keyword>
<gene>
    <name evidence="9" type="ORF">SAMN06265379_10176</name>
</gene>
<keyword evidence="6 7" id="KW-0472">Membrane</keyword>
<keyword evidence="3" id="KW-1003">Cell membrane</keyword>
<dbReference type="GO" id="GO:0005886">
    <property type="term" value="C:plasma membrane"/>
    <property type="evidence" value="ECO:0007669"/>
    <property type="project" value="UniProtKB-SubCell"/>
</dbReference>
<feature type="transmembrane region" description="Helical" evidence="7">
    <location>
        <begin position="23"/>
        <end position="44"/>
    </location>
</feature>
<dbReference type="PROSITE" id="PS50928">
    <property type="entry name" value="ABC_TM1"/>
    <property type="match status" value="1"/>
</dbReference>
<dbReference type="Pfam" id="PF00528">
    <property type="entry name" value="BPD_transp_1"/>
    <property type="match status" value="1"/>
</dbReference>
<evidence type="ECO:0000313" key="9">
    <source>
        <dbReference type="EMBL" id="SMO33186.1"/>
    </source>
</evidence>
<evidence type="ECO:0000256" key="1">
    <source>
        <dbReference type="ARBA" id="ARBA00004651"/>
    </source>
</evidence>
<protein>
    <submittedName>
        <fullName evidence="9">Peptide/nickel transport system permease protein</fullName>
    </submittedName>
</protein>
<dbReference type="InterPro" id="IPR050366">
    <property type="entry name" value="BP-dependent_transpt_permease"/>
</dbReference>
<evidence type="ECO:0000256" key="2">
    <source>
        <dbReference type="ARBA" id="ARBA00022448"/>
    </source>
</evidence>
<keyword evidence="5 7" id="KW-1133">Transmembrane helix</keyword>
<reference evidence="9 10" key="1">
    <citation type="submission" date="2017-05" db="EMBL/GenBank/DDBJ databases">
        <authorList>
            <person name="Varghese N."/>
            <person name="Submissions S."/>
        </authorList>
    </citation>
    <scope>NUCLEOTIDE SEQUENCE [LARGE SCALE GENOMIC DNA]</scope>
    <source>
        <strain evidence="9 10">DSM 27040</strain>
    </source>
</reference>
<dbReference type="Gene3D" id="1.10.3720.10">
    <property type="entry name" value="MetI-like"/>
    <property type="match status" value="1"/>
</dbReference>
<dbReference type="PANTHER" id="PTHR43386:SF23">
    <property type="entry name" value="ABC TRANSPORTER"/>
    <property type="match status" value="1"/>
</dbReference>
<comment type="similarity">
    <text evidence="7">Belongs to the binding-protein-dependent transport system permease family.</text>
</comment>
<name>A0A521AEI2_SACCC</name>
<evidence type="ECO:0000256" key="7">
    <source>
        <dbReference type="RuleBase" id="RU363032"/>
    </source>
</evidence>
<dbReference type="EMBL" id="FXTB01000001">
    <property type="protein sequence ID" value="SMO33186.1"/>
    <property type="molecule type" value="Genomic_DNA"/>
</dbReference>
<sequence length="287" mass="31910">MNELIYKYLPLKRAINWNRRKEALTTSIISVALLLILVGSGFFMGIKGLAVNFEAANSSPSLSHPFGTDWLGRDMFVRTVKGLALSFWVGLLAAFISATIALMLSLLLVLNKTMDSIVTGLIDLFLGLPHIVTLILISFMLGGGLKGVIIAVALTHWPRLARLLRAEIKQVKNTEYITVSRNMGKSWFWISRHHILPHLIPQLFIGFILMFPHAILHEASITFLGFGLSSEQPAIGVILSEAMGYLSSGMWWLALFPGLMLLMMVAVFDSLGRNLRTIFDPFKGQKE</sequence>
<evidence type="ECO:0000313" key="10">
    <source>
        <dbReference type="Proteomes" id="UP000319040"/>
    </source>
</evidence>
<feature type="transmembrane region" description="Helical" evidence="7">
    <location>
        <begin position="130"/>
        <end position="155"/>
    </location>
</feature>
<evidence type="ECO:0000256" key="5">
    <source>
        <dbReference type="ARBA" id="ARBA00022989"/>
    </source>
</evidence>
<dbReference type="CDD" id="cd06261">
    <property type="entry name" value="TM_PBP2"/>
    <property type="match status" value="1"/>
</dbReference>
<dbReference type="InterPro" id="IPR035906">
    <property type="entry name" value="MetI-like_sf"/>
</dbReference>
<accession>A0A521AEI2</accession>
<dbReference type="Proteomes" id="UP000319040">
    <property type="component" value="Unassembled WGS sequence"/>
</dbReference>
<proteinExistence type="inferred from homology"/>
<feature type="transmembrane region" description="Helical" evidence="7">
    <location>
        <begin position="83"/>
        <end position="110"/>
    </location>
</feature>
<evidence type="ECO:0000256" key="4">
    <source>
        <dbReference type="ARBA" id="ARBA00022692"/>
    </source>
</evidence>
<dbReference type="AlphaFoldDB" id="A0A521AEI2"/>
<feature type="transmembrane region" description="Helical" evidence="7">
    <location>
        <begin position="249"/>
        <end position="268"/>
    </location>
</feature>
<evidence type="ECO:0000256" key="3">
    <source>
        <dbReference type="ARBA" id="ARBA00022475"/>
    </source>
</evidence>
<feature type="transmembrane region" description="Helical" evidence="7">
    <location>
        <begin position="195"/>
        <end position="216"/>
    </location>
</feature>
<evidence type="ECO:0000256" key="6">
    <source>
        <dbReference type="ARBA" id="ARBA00023136"/>
    </source>
</evidence>
<keyword evidence="4 7" id="KW-0812">Transmembrane</keyword>
<comment type="subcellular location">
    <subcellularLocation>
        <location evidence="1 7">Cell membrane</location>
        <topology evidence="1 7">Multi-pass membrane protein</topology>
    </subcellularLocation>
</comment>
<organism evidence="9 10">
    <name type="scientific">Saccharicrinis carchari</name>
    <dbReference type="NCBI Taxonomy" id="1168039"/>
    <lineage>
        <taxon>Bacteria</taxon>
        <taxon>Pseudomonadati</taxon>
        <taxon>Bacteroidota</taxon>
        <taxon>Bacteroidia</taxon>
        <taxon>Marinilabiliales</taxon>
        <taxon>Marinilabiliaceae</taxon>
        <taxon>Saccharicrinis</taxon>
    </lineage>
</organism>
<keyword evidence="10" id="KW-1185">Reference proteome</keyword>
<dbReference type="PANTHER" id="PTHR43386">
    <property type="entry name" value="OLIGOPEPTIDE TRANSPORT SYSTEM PERMEASE PROTEIN APPC"/>
    <property type="match status" value="1"/>
</dbReference>
<dbReference type="SUPFAM" id="SSF161098">
    <property type="entry name" value="MetI-like"/>
    <property type="match status" value="1"/>
</dbReference>
<dbReference type="InterPro" id="IPR000515">
    <property type="entry name" value="MetI-like"/>
</dbReference>
<dbReference type="RefSeq" id="WP_142531499.1">
    <property type="nucleotide sequence ID" value="NZ_FXTB01000001.1"/>
</dbReference>
<feature type="domain" description="ABC transmembrane type-1" evidence="8">
    <location>
        <begin position="83"/>
        <end position="272"/>
    </location>
</feature>